<dbReference type="PROSITE" id="PS51375">
    <property type="entry name" value="PPR"/>
    <property type="match status" value="1"/>
</dbReference>
<gene>
    <name evidence="3" type="ORF">IFM89_012818</name>
</gene>
<dbReference type="InterPro" id="IPR046960">
    <property type="entry name" value="PPR_At4g14850-like_plant"/>
</dbReference>
<keyword evidence="1" id="KW-0677">Repeat</keyword>
<dbReference type="InterPro" id="IPR002885">
    <property type="entry name" value="PPR_rpt"/>
</dbReference>
<dbReference type="Proteomes" id="UP000631114">
    <property type="component" value="Unassembled WGS sequence"/>
</dbReference>
<evidence type="ECO:0000313" key="3">
    <source>
        <dbReference type="EMBL" id="KAF9592242.1"/>
    </source>
</evidence>
<dbReference type="NCBIfam" id="TIGR00756">
    <property type="entry name" value="PPR"/>
    <property type="match status" value="1"/>
</dbReference>
<evidence type="ECO:0000313" key="4">
    <source>
        <dbReference type="Proteomes" id="UP000631114"/>
    </source>
</evidence>
<dbReference type="OrthoDB" id="185373at2759"/>
<dbReference type="PANTHER" id="PTHR47926:SF375">
    <property type="entry name" value="PENTATRICOPEPTIDE REPEAT-CONTAINING PROTEIN"/>
    <property type="match status" value="1"/>
</dbReference>
<dbReference type="Gene3D" id="1.25.40.10">
    <property type="entry name" value="Tetratricopeptide repeat domain"/>
    <property type="match status" value="1"/>
</dbReference>
<evidence type="ECO:0000256" key="2">
    <source>
        <dbReference type="PROSITE-ProRule" id="PRU00708"/>
    </source>
</evidence>
<keyword evidence="4" id="KW-1185">Reference proteome</keyword>
<dbReference type="GO" id="GO:0003723">
    <property type="term" value="F:RNA binding"/>
    <property type="evidence" value="ECO:0007669"/>
    <property type="project" value="InterPro"/>
</dbReference>
<dbReference type="EMBL" id="JADFTS010000008">
    <property type="protein sequence ID" value="KAF9592242.1"/>
    <property type="molecule type" value="Genomic_DNA"/>
</dbReference>
<feature type="repeat" description="PPR" evidence="2">
    <location>
        <begin position="15"/>
        <end position="49"/>
    </location>
</feature>
<dbReference type="Pfam" id="PF13041">
    <property type="entry name" value="PPR_2"/>
    <property type="match status" value="1"/>
</dbReference>
<reference evidence="3 4" key="1">
    <citation type="submission" date="2020-10" db="EMBL/GenBank/DDBJ databases">
        <title>The Coptis chinensis genome and diversification of protoberbering-type alkaloids.</title>
        <authorList>
            <person name="Wang B."/>
            <person name="Shu S."/>
            <person name="Song C."/>
            <person name="Liu Y."/>
        </authorList>
    </citation>
    <scope>NUCLEOTIDE SEQUENCE [LARGE SCALE GENOMIC DNA]</scope>
    <source>
        <strain evidence="3">HL-2020</strain>
        <tissue evidence="3">Leaf</tissue>
    </source>
</reference>
<organism evidence="3 4">
    <name type="scientific">Coptis chinensis</name>
    <dbReference type="NCBI Taxonomy" id="261450"/>
    <lineage>
        <taxon>Eukaryota</taxon>
        <taxon>Viridiplantae</taxon>
        <taxon>Streptophyta</taxon>
        <taxon>Embryophyta</taxon>
        <taxon>Tracheophyta</taxon>
        <taxon>Spermatophyta</taxon>
        <taxon>Magnoliopsida</taxon>
        <taxon>Ranunculales</taxon>
        <taxon>Ranunculaceae</taxon>
        <taxon>Coptidoideae</taxon>
        <taxon>Coptis</taxon>
    </lineage>
</organism>
<accession>A0A835H5U1</accession>
<sequence length="150" mass="16837">MLEAQRVFDSMSMKDKVTYTSLIAGYGMQGRGHWALKLFDEMNMSGIEADHITMVAVLSAFSHSGLVDEGQMIAKMINVYRINPRIEHFSCMVDLFGNAGLLRKAVQIITVMPYRPSHAMLATLVSASRIYGNTTIMDWATKMLEVRPED</sequence>
<evidence type="ECO:0000256" key="1">
    <source>
        <dbReference type="ARBA" id="ARBA00022737"/>
    </source>
</evidence>
<dbReference type="GO" id="GO:0009451">
    <property type="term" value="P:RNA modification"/>
    <property type="evidence" value="ECO:0007669"/>
    <property type="project" value="InterPro"/>
</dbReference>
<protein>
    <recommendedName>
        <fullName evidence="5">Pentatricopeptide repeat-containing protein</fullName>
    </recommendedName>
</protein>
<proteinExistence type="predicted"/>
<evidence type="ECO:0008006" key="5">
    <source>
        <dbReference type="Google" id="ProtNLM"/>
    </source>
</evidence>
<comment type="caution">
    <text evidence="3">The sequence shown here is derived from an EMBL/GenBank/DDBJ whole genome shotgun (WGS) entry which is preliminary data.</text>
</comment>
<dbReference type="Pfam" id="PF01535">
    <property type="entry name" value="PPR"/>
    <property type="match status" value="1"/>
</dbReference>
<dbReference type="AlphaFoldDB" id="A0A835H5U1"/>
<dbReference type="InterPro" id="IPR011990">
    <property type="entry name" value="TPR-like_helical_dom_sf"/>
</dbReference>
<name>A0A835H5U1_9MAGN</name>
<dbReference type="PANTHER" id="PTHR47926">
    <property type="entry name" value="PENTATRICOPEPTIDE REPEAT-CONTAINING PROTEIN"/>
    <property type="match status" value="1"/>
</dbReference>